<keyword evidence="5" id="KW-1185">Reference proteome</keyword>
<protein>
    <submittedName>
        <fullName evidence="4">Stage III sporulation protein AA</fullName>
    </submittedName>
</protein>
<dbReference type="InterPro" id="IPR027417">
    <property type="entry name" value="P-loop_NTPase"/>
</dbReference>
<evidence type="ECO:0000313" key="4">
    <source>
        <dbReference type="EMBL" id="SMC59123.1"/>
    </source>
</evidence>
<dbReference type="Gene3D" id="3.40.50.300">
    <property type="entry name" value="P-loop containing nucleotide triphosphate hydrolases"/>
    <property type="match status" value="1"/>
</dbReference>
<proteinExistence type="predicted"/>
<dbReference type="SMART" id="SM00382">
    <property type="entry name" value="AAA"/>
    <property type="match status" value="1"/>
</dbReference>
<accession>A0A1W2AET1</accession>
<reference evidence="4 5" key="1">
    <citation type="submission" date="2017-04" db="EMBL/GenBank/DDBJ databases">
        <authorList>
            <person name="Afonso C.L."/>
            <person name="Miller P.J."/>
            <person name="Scott M.A."/>
            <person name="Spackman E."/>
            <person name="Goraichik I."/>
            <person name="Dimitrov K.M."/>
            <person name="Suarez D.L."/>
            <person name="Swayne D.E."/>
        </authorList>
    </citation>
    <scope>NUCLEOTIDE SEQUENCE [LARGE SCALE GENOMIC DNA]</scope>
    <source>
        <strain evidence="4 5">DSM 5090</strain>
    </source>
</reference>
<evidence type="ECO:0000256" key="1">
    <source>
        <dbReference type="ARBA" id="ARBA00022741"/>
    </source>
</evidence>
<gene>
    <name evidence="4" type="ORF">SAMN04488500_105239</name>
</gene>
<sequence length="340" mass="36993">MENFQTVLNQHICPILPPHIAKLLLTLPAIVLHKVTEIRIRVNQPLLLVLSNHDITVPVSGQTEGKPEPYRCNSEDLARTFQLICKNSVYAFEEELRQGYLTVKGGHRVGLAGQATAFDGTVKTLKNISSLNIRLAREMLGCADCILPFVAANSRGCVSSTLIISPPRCGKTTILRDLIRQLSTGNPLLAIAGIHIGLVDERSEIAACQNGIPSVDLGPRVDVLDACPKASGLLMLIRSMAPQVVATDELGRAEDAAAVREAVHAGVSVIATAHSRTIDELCNRPYIGELVKQKIFERYVILSNRLGPGTVEEIFDSRQEKVMYTCMNEVKVCGSKSLVV</sequence>
<dbReference type="InterPro" id="IPR003593">
    <property type="entry name" value="AAA+_ATPase"/>
</dbReference>
<dbReference type="SUPFAM" id="SSF52540">
    <property type="entry name" value="P-loop containing nucleoside triphosphate hydrolases"/>
    <property type="match status" value="1"/>
</dbReference>
<evidence type="ECO:0000256" key="2">
    <source>
        <dbReference type="ARBA" id="ARBA00022840"/>
    </source>
</evidence>
<dbReference type="NCBIfam" id="TIGR02858">
    <property type="entry name" value="spore_III_AA"/>
    <property type="match status" value="1"/>
</dbReference>
<dbReference type="InterPro" id="IPR045735">
    <property type="entry name" value="Spore_III_AA_AAA+_ATPase"/>
</dbReference>
<organism evidence="4 5">
    <name type="scientific">Sporomusa malonica</name>
    <dbReference type="NCBI Taxonomy" id="112901"/>
    <lineage>
        <taxon>Bacteria</taxon>
        <taxon>Bacillati</taxon>
        <taxon>Bacillota</taxon>
        <taxon>Negativicutes</taxon>
        <taxon>Selenomonadales</taxon>
        <taxon>Sporomusaceae</taxon>
        <taxon>Sporomusa</taxon>
    </lineage>
</organism>
<dbReference type="EMBL" id="FWXI01000005">
    <property type="protein sequence ID" value="SMC59123.1"/>
    <property type="molecule type" value="Genomic_DNA"/>
</dbReference>
<dbReference type="GO" id="GO:0005524">
    <property type="term" value="F:ATP binding"/>
    <property type="evidence" value="ECO:0007669"/>
    <property type="project" value="UniProtKB-KW"/>
</dbReference>
<keyword evidence="1" id="KW-0547">Nucleotide-binding</keyword>
<dbReference type="RefSeq" id="WP_245823883.1">
    <property type="nucleotide sequence ID" value="NZ_CP155572.1"/>
</dbReference>
<dbReference type="AlphaFoldDB" id="A0A1W2AET1"/>
<evidence type="ECO:0000259" key="3">
    <source>
        <dbReference type="SMART" id="SM00382"/>
    </source>
</evidence>
<dbReference type="STRING" id="112901.SAMN04488500_105239"/>
<dbReference type="PANTHER" id="PTHR20953">
    <property type="entry name" value="KINASE-RELATED"/>
    <property type="match status" value="1"/>
</dbReference>
<feature type="domain" description="AAA+ ATPase" evidence="3">
    <location>
        <begin position="157"/>
        <end position="297"/>
    </location>
</feature>
<dbReference type="InterPro" id="IPR014217">
    <property type="entry name" value="Spore_III_AA"/>
</dbReference>
<dbReference type="Pfam" id="PF19568">
    <property type="entry name" value="Spore_III_AA"/>
    <property type="match status" value="1"/>
</dbReference>
<dbReference type="Proteomes" id="UP000192738">
    <property type="component" value="Unassembled WGS sequence"/>
</dbReference>
<name>A0A1W2AET1_9FIRM</name>
<evidence type="ECO:0000313" key="5">
    <source>
        <dbReference type="Proteomes" id="UP000192738"/>
    </source>
</evidence>
<keyword evidence="2" id="KW-0067">ATP-binding</keyword>
<dbReference type="PANTHER" id="PTHR20953:SF3">
    <property type="entry name" value="P-LOOP CONTAINING NUCLEOSIDE TRIPHOSPHATE HYDROLASES SUPERFAMILY PROTEIN"/>
    <property type="match status" value="1"/>
</dbReference>